<proteinExistence type="predicted"/>
<evidence type="ECO:0000256" key="1">
    <source>
        <dbReference type="SAM" id="Phobius"/>
    </source>
</evidence>
<keyword evidence="1" id="KW-1133">Transmembrane helix</keyword>
<dbReference type="EMBL" id="MU150490">
    <property type="protein sequence ID" value="KAF9455931.1"/>
    <property type="molecule type" value="Genomic_DNA"/>
</dbReference>
<keyword evidence="3" id="KW-1185">Reference proteome</keyword>
<name>A0A9P6C878_9AGAR</name>
<keyword evidence="1" id="KW-0812">Transmembrane</keyword>
<evidence type="ECO:0000313" key="2">
    <source>
        <dbReference type="EMBL" id="KAF9455931.1"/>
    </source>
</evidence>
<sequence>MFAQPGGEVVAVDALGKVLKVAGEDVVGILGLAGAVLRLPETGVFRNMWRVKWNSMCQRIYRIFIADPAPRADVLEGEKVDEEGDKDVGKDVDADPEPLDHFAQVSFQGFSKTNRKLAEPVGEITELPDPLWELAGLVLEGQGWAGRDEVVLGRVWTTIAIVILILVINYELMIFNNIELYKPIAP</sequence>
<accession>A0A9P6C878</accession>
<keyword evidence="1" id="KW-0472">Membrane</keyword>
<feature type="transmembrane region" description="Helical" evidence="1">
    <location>
        <begin position="155"/>
        <end position="175"/>
    </location>
</feature>
<comment type="caution">
    <text evidence="2">The sequence shown here is derived from an EMBL/GenBank/DDBJ whole genome shotgun (WGS) entry which is preliminary data.</text>
</comment>
<dbReference type="AlphaFoldDB" id="A0A9P6C878"/>
<protein>
    <submittedName>
        <fullName evidence="2">Uncharacterized protein</fullName>
    </submittedName>
</protein>
<gene>
    <name evidence="2" type="ORF">BDZ94DRAFT_1241908</name>
</gene>
<dbReference type="Proteomes" id="UP000807353">
    <property type="component" value="Unassembled WGS sequence"/>
</dbReference>
<evidence type="ECO:0000313" key="3">
    <source>
        <dbReference type="Proteomes" id="UP000807353"/>
    </source>
</evidence>
<reference evidence="2" key="1">
    <citation type="submission" date="2020-11" db="EMBL/GenBank/DDBJ databases">
        <authorList>
            <consortium name="DOE Joint Genome Institute"/>
            <person name="Ahrendt S."/>
            <person name="Riley R."/>
            <person name="Andreopoulos W."/>
            <person name="Labutti K."/>
            <person name="Pangilinan J."/>
            <person name="Ruiz-Duenas F.J."/>
            <person name="Barrasa J.M."/>
            <person name="Sanchez-Garcia M."/>
            <person name="Camarero S."/>
            <person name="Miyauchi S."/>
            <person name="Serrano A."/>
            <person name="Linde D."/>
            <person name="Babiker R."/>
            <person name="Drula E."/>
            <person name="Ayuso-Fernandez I."/>
            <person name="Pacheco R."/>
            <person name="Padilla G."/>
            <person name="Ferreira P."/>
            <person name="Barriuso J."/>
            <person name="Kellner H."/>
            <person name="Castanera R."/>
            <person name="Alfaro M."/>
            <person name="Ramirez L."/>
            <person name="Pisabarro A.G."/>
            <person name="Kuo A."/>
            <person name="Tritt A."/>
            <person name="Lipzen A."/>
            <person name="He G."/>
            <person name="Yan M."/>
            <person name="Ng V."/>
            <person name="Cullen D."/>
            <person name="Martin F."/>
            <person name="Rosso M.-N."/>
            <person name="Henrissat B."/>
            <person name="Hibbett D."/>
            <person name="Martinez A.T."/>
            <person name="Grigoriev I.V."/>
        </authorList>
    </citation>
    <scope>NUCLEOTIDE SEQUENCE</scope>
    <source>
        <strain evidence="2">CBS 247.69</strain>
    </source>
</reference>
<organism evidence="2 3">
    <name type="scientific">Collybia nuda</name>
    <dbReference type="NCBI Taxonomy" id="64659"/>
    <lineage>
        <taxon>Eukaryota</taxon>
        <taxon>Fungi</taxon>
        <taxon>Dikarya</taxon>
        <taxon>Basidiomycota</taxon>
        <taxon>Agaricomycotina</taxon>
        <taxon>Agaricomycetes</taxon>
        <taxon>Agaricomycetidae</taxon>
        <taxon>Agaricales</taxon>
        <taxon>Tricholomatineae</taxon>
        <taxon>Clitocybaceae</taxon>
        <taxon>Collybia</taxon>
    </lineage>
</organism>
<dbReference type="OrthoDB" id="3006153at2759"/>